<dbReference type="InterPro" id="IPR051941">
    <property type="entry name" value="BG_Antigen-Binding_Lectin"/>
</dbReference>
<dbReference type="GO" id="GO:0010185">
    <property type="term" value="P:regulation of cellular defense response"/>
    <property type="evidence" value="ECO:0007669"/>
    <property type="project" value="UniProtKB-ARBA"/>
</dbReference>
<evidence type="ECO:0000256" key="3">
    <source>
        <dbReference type="ARBA" id="ARBA00011233"/>
    </source>
</evidence>
<evidence type="ECO:0000256" key="5">
    <source>
        <dbReference type="ARBA" id="ARBA00022734"/>
    </source>
</evidence>
<dbReference type="InterPro" id="IPR006585">
    <property type="entry name" value="FTP1"/>
</dbReference>
<dbReference type="InterPro" id="IPR008979">
    <property type="entry name" value="Galactose-bd-like_sf"/>
</dbReference>
<evidence type="ECO:0000256" key="2">
    <source>
        <dbReference type="ARBA" id="ARBA00010147"/>
    </source>
</evidence>
<keyword evidence="5" id="KW-0430">Lectin</keyword>
<dbReference type="GO" id="GO:0042806">
    <property type="term" value="F:fucose binding"/>
    <property type="evidence" value="ECO:0007669"/>
    <property type="project" value="UniProtKB-ARBA"/>
</dbReference>
<feature type="non-terminal residue" evidence="10">
    <location>
        <position position="1"/>
    </location>
</feature>
<evidence type="ECO:0000256" key="8">
    <source>
        <dbReference type="SAM" id="MobiDB-lite"/>
    </source>
</evidence>
<dbReference type="SUPFAM" id="SSF49785">
    <property type="entry name" value="Galactose-binding domain-like"/>
    <property type="match status" value="1"/>
</dbReference>
<keyword evidence="4" id="KW-0479">Metal-binding</keyword>
<comment type="function">
    <text evidence="1">Acts as a defensive agent. Recognizes blood group fucosylated oligosaccharides including A, B, H and Lewis B-type antigens. Does not recognize Lewis A antigen and has low affinity for monovalent haptens.</text>
</comment>
<comment type="subunit">
    <text evidence="3">Homotrimer.</text>
</comment>
<dbReference type="GO" id="GO:0001868">
    <property type="term" value="P:regulation of complement activation, lectin pathway"/>
    <property type="evidence" value="ECO:0007669"/>
    <property type="project" value="UniProtKB-ARBA"/>
</dbReference>
<evidence type="ECO:0000256" key="6">
    <source>
        <dbReference type="ARBA" id="ARBA00022837"/>
    </source>
</evidence>
<dbReference type="OrthoDB" id="547680at2759"/>
<dbReference type="SMART" id="SM00607">
    <property type="entry name" value="FTP"/>
    <property type="match status" value="1"/>
</dbReference>
<name>K0SEA5_THAOC</name>
<organism evidence="10 11">
    <name type="scientific">Thalassiosira oceanica</name>
    <name type="common">Marine diatom</name>
    <dbReference type="NCBI Taxonomy" id="159749"/>
    <lineage>
        <taxon>Eukaryota</taxon>
        <taxon>Sar</taxon>
        <taxon>Stramenopiles</taxon>
        <taxon>Ochrophyta</taxon>
        <taxon>Bacillariophyta</taxon>
        <taxon>Coscinodiscophyceae</taxon>
        <taxon>Thalassiosirophycidae</taxon>
        <taxon>Thalassiosirales</taxon>
        <taxon>Thalassiosiraceae</taxon>
        <taxon>Thalassiosira</taxon>
    </lineage>
</organism>
<feature type="domain" description="Fucolectin tachylectin-4 pentraxin-1" evidence="9">
    <location>
        <begin position="157"/>
        <end position="306"/>
    </location>
</feature>
<feature type="region of interest" description="Disordered" evidence="8">
    <location>
        <begin position="171"/>
        <end position="191"/>
    </location>
</feature>
<keyword evidence="6" id="KW-0106">Calcium</keyword>
<sequence>TASEAQGENLCHCLFDTPPICPEDLPACRVAASDGICIFFSSDQQDEWGPSLESHDWIYQGLPAGFGYPNQLALYCQYETGANAADIQLPPFHDFSDDALGIHHGICTFGNVQADPTSPDSSLTYDRVVLSSSAPTQMWGETVNNLIIPENFPEESAVNLALDKTATQSSTVAGGDASRAVDGNTNGDYGGNSVTHTENNPLTPPEWEVDLQFPSVIRTIIVYNRVDYRPYYLVGAVVSLHRQNSGGEWEMLKEAVDQPLTSDAIQTIDFTDDVYVATGVRIRLPNPGVLSLAEVQVMGFVMGQVYGFESTPCQTFYRSSRISAPHDAVTTLSVTTQVIPDSAICVMSVDKHWIPSVVSWQESLESEEYGFTPLELSQGLYIRINAGDSVGHTYNLAMHCKNNAASATLPPVPEGDDRTLELGLCVYGNEVLSAAATIAGNSFSAISAASRAEPWRFYANNPRACAVRGTNSWQVGEFVPERTPWCGEFVPQGIK</sequence>
<evidence type="ECO:0000313" key="11">
    <source>
        <dbReference type="Proteomes" id="UP000266841"/>
    </source>
</evidence>
<dbReference type="PANTHER" id="PTHR45713">
    <property type="entry name" value="FTP DOMAIN-CONTAINING PROTEIN"/>
    <property type="match status" value="1"/>
</dbReference>
<keyword evidence="11" id="KW-1185">Reference proteome</keyword>
<dbReference type="EMBL" id="AGNL01023240">
    <property type="protein sequence ID" value="EJK59261.1"/>
    <property type="molecule type" value="Genomic_DNA"/>
</dbReference>
<reference evidence="10 11" key="1">
    <citation type="journal article" date="2012" name="Genome Biol.">
        <title>Genome and low-iron response of an oceanic diatom adapted to chronic iron limitation.</title>
        <authorList>
            <person name="Lommer M."/>
            <person name="Specht M."/>
            <person name="Roy A.S."/>
            <person name="Kraemer L."/>
            <person name="Andreson R."/>
            <person name="Gutowska M.A."/>
            <person name="Wolf J."/>
            <person name="Bergner S.V."/>
            <person name="Schilhabel M.B."/>
            <person name="Klostermeier U.C."/>
            <person name="Beiko R.G."/>
            <person name="Rosenstiel P."/>
            <person name="Hippler M."/>
            <person name="Laroche J."/>
        </authorList>
    </citation>
    <scope>NUCLEOTIDE SEQUENCE [LARGE SCALE GENOMIC DNA]</scope>
    <source>
        <strain evidence="10 11">CCMP1005</strain>
    </source>
</reference>
<comment type="similarity">
    <text evidence="2">Belongs to the fucolectin family.</text>
</comment>
<accession>K0SEA5</accession>
<comment type="caution">
    <text evidence="10">The sequence shown here is derived from an EMBL/GenBank/DDBJ whole genome shotgun (WGS) entry which is preliminary data.</text>
</comment>
<dbReference type="Proteomes" id="UP000266841">
    <property type="component" value="Unassembled WGS sequence"/>
</dbReference>
<proteinExistence type="inferred from homology"/>
<evidence type="ECO:0000256" key="1">
    <source>
        <dbReference type="ARBA" id="ARBA00002219"/>
    </source>
</evidence>
<evidence type="ECO:0000259" key="9">
    <source>
        <dbReference type="SMART" id="SM00607"/>
    </source>
</evidence>
<dbReference type="Pfam" id="PF22633">
    <property type="entry name" value="F5_F8_type_C_2"/>
    <property type="match status" value="1"/>
</dbReference>
<protein>
    <recommendedName>
        <fullName evidence="9">Fucolectin tachylectin-4 pentraxin-1 domain-containing protein</fullName>
    </recommendedName>
</protein>
<evidence type="ECO:0000256" key="7">
    <source>
        <dbReference type="ARBA" id="ARBA00023157"/>
    </source>
</evidence>
<gene>
    <name evidence="10" type="ORF">THAOC_20542</name>
</gene>
<keyword evidence="7" id="KW-1015">Disulfide bond</keyword>
<dbReference type="AlphaFoldDB" id="K0SEA5"/>
<dbReference type="Gene3D" id="2.60.120.260">
    <property type="entry name" value="Galactose-binding domain-like"/>
    <property type="match status" value="1"/>
</dbReference>
<evidence type="ECO:0000256" key="4">
    <source>
        <dbReference type="ARBA" id="ARBA00022723"/>
    </source>
</evidence>
<evidence type="ECO:0000313" key="10">
    <source>
        <dbReference type="EMBL" id="EJK59261.1"/>
    </source>
</evidence>
<dbReference type="GO" id="GO:0046872">
    <property type="term" value="F:metal ion binding"/>
    <property type="evidence" value="ECO:0007669"/>
    <property type="project" value="UniProtKB-KW"/>
</dbReference>
<dbReference type="PANTHER" id="PTHR45713:SF6">
    <property type="entry name" value="F5_8 TYPE C DOMAIN-CONTAINING PROTEIN"/>
    <property type="match status" value="1"/>
</dbReference>